<dbReference type="Proteomes" id="UP001357452">
    <property type="component" value="Unassembled WGS sequence"/>
</dbReference>
<accession>A0ABU7RF75</accession>
<dbReference type="RefSeq" id="WP_330973998.1">
    <property type="nucleotide sequence ID" value="NZ_JAZGLY010000002.1"/>
</dbReference>
<comment type="caution">
    <text evidence="1">The sequence shown here is derived from an EMBL/GenBank/DDBJ whole genome shotgun (WGS) entry which is preliminary data.</text>
</comment>
<protein>
    <recommendedName>
        <fullName evidence="3">Lipoprotein</fullName>
    </recommendedName>
</protein>
<evidence type="ECO:0000313" key="1">
    <source>
        <dbReference type="EMBL" id="MEE6186591.1"/>
    </source>
</evidence>
<gene>
    <name evidence="1" type="ORF">V2H41_04820</name>
</gene>
<keyword evidence="2" id="KW-1185">Reference proteome</keyword>
<evidence type="ECO:0000313" key="2">
    <source>
        <dbReference type="Proteomes" id="UP001357452"/>
    </source>
</evidence>
<proteinExistence type="predicted"/>
<reference evidence="1 2" key="1">
    <citation type="submission" date="2024-01" db="EMBL/GenBank/DDBJ databases">
        <title>Niabella digestum sp. nov., isolated from waste digestion system.</title>
        <authorList>
            <person name="Zhang L."/>
        </authorList>
    </citation>
    <scope>NUCLEOTIDE SEQUENCE [LARGE SCALE GENOMIC DNA]</scope>
    <source>
        <strain evidence="1 2">A18</strain>
    </source>
</reference>
<organism evidence="1 2">
    <name type="scientific">Niabella digestorum</name>
    <dbReference type="NCBI Taxonomy" id="3117701"/>
    <lineage>
        <taxon>Bacteria</taxon>
        <taxon>Pseudomonadati</taxon>
        <taxon>Bacteroidota</taxon>
        <taxon>Chitinophagia</taxon>
        <taxon>Chitinophagales</taxon>
        <taxon>Chitinophagaceae</taxon>
        <taxon>Niabella</taxon>
    </lineage>
</organism>
<dbReference type="EMBL" id="JAZGLY010000002">
    <property type="protein sequence ID" value="MEE6186591.1"/>
    <property type="molecule type" value="Genomic_DNA"/>
</dbReference>
<dbReference type="PROSITE" id="PS51257">
    <property type="entry name" value="PROKAR_LIPOPROTEIN"/>
    <property type="match status" value="1"/>
</dbReference>
<sequence>MLYRFCTLALVIVLLTSCGKKKKTMAGEDDVNIQEYIEFFPEVTLPFSYSDSALYAPTHDSLLISPEIFNEFTPDFVLAENYGADQPKLYAIGKFKDKDGYAYLMSKAATEKLKVMYITAYDNKNAFVAALPVMKSKANKEVAVTVTINKLFNIYKKSKKVLPNGIEITGDDVYVLSGAARKFILVMTDLLGDEAELINPIDTLGTTFKYAGDYGVGARNIISVRDDIRPGRVQLFIHLEEKNSDCKGELMGEGIITSDNTVEYRQAGDPCVLELKFQKNSVTLNEVRGCGSRMGALDCTFNGTYPKKKKEQQPSDKSAKKTS</sequence>
<name>A0ABU7RF75_9BACT</name>
<evidence type="ECO:0008006" key="3">
    <source>
        <dbReference type="Google" id="ProtNLM"/>
    </source>
</evidence>